<dbReference type="CDD" id="cd00038">
    <property type="entry name" value="CAP_ED"/>
    <property type="match status" value="1"/>
</dbReference>
<evidence type="ECO:0000256" key="1">
    <source>
        <dbReference type="SAM" id="MobiDB-lite"/>
    </source>
</evidence>
<sequence>MVVWITICMRRLLMEIIRLSGEKTLRSATELQWMAIYAEKHDASLAFNKHLFSRDRVMAHVPFWAQRILAVPPAERSDAQCRKLHALLRGLRSFDKFTDEIQMALCKAFILERVEEGRIVLKNGHIGLNFYFIYSGSVFVNQEDETRGGRVFSRTVATLSRGDSFGELALLQDIRRTATVSVREGCELLMVDRDVFASVCPRIFDKELAEKNAFIKSLDLFSPCYWSPEAIHALSMNSQIQEYKTNKIIVGDSTLEDWIYICMLGKCQVIRVLSLKKSSPEGDQPRKESDVVLSEEILQLLASATGQDRVGEPLDRGDSKENLLSSLQLDYVRTSKKLYLDGGRDRAHKKALLGLSDTTTLTAYIQRQRDMGKKDLVYLNVGVLEAGETFDLPSLLESAPPASSGTSTLMLVSGGAKLVRIKKAAFQDQASQQALDNARTLASKQANPTEKSILDSYKTKLAWENFKASLVHEVKRQKRMRYQQLHRADVVLDHNVNDIQQKPNSKSSQRNKSSKIISVLQSIHNDGEEIRRQSIARRSLTGRWVKGRPTPSVTFQRKKSITIDDMRSGSKTELVISRRQPSASNNRRKISKDERQGTSQ</sequence>
<feature type="region of interest" description="Disordered" evidence="1">
    <location>
        <begin position="564"/>
        <end position="600"/>
    </location>
</feature>
<dbReference type="EMBL" id="RQTK01000874">
    <property type="protein sequence ID" value="RUS74029.1"/>
    <property type="molecule type" value="Genomic_DNA"/>
</dbReference>
<name>A0A3S1B3D6_ELYCH</name>
<dbReference type="PROSITE" id="PS00889">
    <property type="entry name" value="CNMP_BINDING_2"/>
    <property type="match status" value="1"/>
</dbReference>
<gene>
    <name evidence="3" type="ORF">EGW08_018203</name>
</gene>
<dbReference type="Gene3D" id="2.60.120.10">
    <property type="entry name" value="Jelly Rolls"/>
    <property type="match status" value="2"/>
</dbReference>
<reference evidence="3 4" key="1">
    <citation type="submission" date="2019-01" db="EMBL/GenBank/DDBJ databases">
        <title>A draft genome assembly of the solar-powered sea slug Elysia chlorotica.</title>
        <authorList>
            <person name="Cai H."/>
            <person name="Li Q."/>
            <person name="Fang X."/>
            <person name="Li J."/>
            <person name="Curtis N.E."/>
            <person name="Altenburger A."/>
            <person name="Shibata T."/>
            <person name="Feng M."/>
            <person name="Maeda T."/>
            <person name="Schwartz J.A."/>
            <person name="Shigenobu S."/>
            <person name="Lundholm N."/>
            <person name="Nishiyama T."/>
            <person name="Yang H."/>
            <person name="Hasebe M."/>
            <person name="Li S."/>
            <person name="Pierce S.K."/>
            <person name="Wang J."/>
        </authorList>
    </citation>
    <scope>NUCLEOTIDE SEQUENCE [LARGE SCALE GENOMIC DNA]</scope>
    <source>
        <strain evidence="3">EC2010</strain>
        <tissue evidence="3">Whole organism of an adult</tissue>
    </source>
</reference>
<feature type="domain" description="Cyclic nucleotide-binding" evidence="2">
    <location>
        <begin position="93"/>
        <end position="199"/>
    </location>
</feature>
<dbReference type="PANTHER" id="PTHR23011:SF28">
    <property type="entry name" value="CYCLIC NUCLEOTIDE-BINDING DOMAIN CONTAINING PROTEIN"/>
    <property type="match status" value="1"/>
</dbReference>
<dbReference type="SUPFAM" id="SSF51206">
    <property type="entry name" value="cAMP-binding domain-like"/>
    <property type="match status" value="2"/>
</dbReference>
<protein>
    <recommendedName>
        <fullName evidence="2">Cyclic nucleotide-binding domain-containing protein</fullName>
    </recommendedName>
</protein>
<dbReference type="STRING" id="188477.A0A3S1B3D6"/>
<dbReference type="Proteomes" id="UP000271974">
    <property type="component" value="Unassembled WGS sequence"/>
</dbReference>
<feature type="compositionally biased region" description="Basic and acidic residues" evidence="1">
    <location>
        <begin position="591"/>
        <end position="600"/>
    </location>
</feature>
<dbReference type="PANTHER" id="PTHR23011">
    <property type="entry name" value="CYCLIC NUCLEOTIDE-BINDING DOMAIN CONTAINING PROTEIN"/>
    <property type="match status" value="1"/>
</dbReference>
<comment type="caution">
    <text evidence="3">The sequence shown here is derived from an EMBL/GenBank/DDBJ whole genome shotgun (WGS) entry which is preliminary data.</text>
</comment>
<organism evidence="3 4">
    <name type="scientific">Elysia chlorotica</name>
    <name type="common">Eastern emerald elysia</name>
    <name type="synonym">Sea slug</name>
    <dbReference type="NCBI Taxonomy" id="188477"/>
    <lineage>
        <taxon>Eukaryota</taxon>
        <taxon>Metazoa</taxon>
        <taxon>Spiralia</taxon>
        <taxon>Lophotrochozoa</taxon>
        <taxon>Mollusca</taxon>
        <taxon>Gastropoda</taxon>
        <taxon>Heterobranchia</taxon>
        <taxon>Euthyneura</taxon>
        <taxon>Panpulmonata</taxon>
        <taxon>Sacoglossa</taxon>
        <taxon>Placobranchoidea</taxon>
        <taxon>Plakobranchidae</taxon>
        <taxon>Elysia</taxon>
    </lineage>
</organism>
<dbReference type="InterPro" id="IPR018490">
    <property type="entry name" value="cNMP-bd_dom_sf"/>
</dbReference>
<dbReference type="PROSITE" id="PS50042">
    <property type="entry name" value="CNMP_BINDING_3"/>
    <property type="match status" value="1"/>
</dbReference>
<dbReference type="SMART" id="SM00100">
    <property type="entry name" value="cNMP"/>
    <property type="match status" value="1"/>
</dbReference>
<dbReference type="Pfam" id="PF00027">
    <property type="entry name" value="cNMP_binding"/>
    <property type="match status" value="1"/>
</dbReference>
<dbReference type="InterPro" id="IPR018488">
    <property type="entry name" value="cNMP-bd_CS"/>
</dbReference>
<evidence type="ECO:0000313" key="3">
    <source>
        <dbReference type="EMBL" id="RUS74029.1"/>
    </source>
</evidence>
<accession>A0A3S1B3D6</accession>
<dbReference type="InterPro" id="IPR000595">
    <property type="entry name" value="cNMP-bd_dom"/>
</dbReference>
<dbReference type="InterPro" id="IPR014710">
    <property type="entry name" value="RmlC-like_jellyroll"/>
</dbReference>
<proteinExistence type="predicted"/>
<evidence type="ECO:0000313" key="4">
    <source>
        <dbReference type="Proteomes" id="UP000271974"/>
    </source>
</evidence>
<dbReference type="OrthoDB" id="166212at2759"/>
<dbReference type="AlphaFoldDB" id="A0A3S1B3D6"/>
<keyword evidence="4" id="KW-1185">Reference proteome</keyword>
<evidence type="ECO:0000259" key="2">
    <source>
        <dbReference type="PROSITE" id="PS50042"/>
    </source>
</evidence>